<dbReference type="Gene3D" id="3.40.47.10">
    <property type="match status" value="1"/>
</dbReference>
<dbReference type="InterPro" id="IPR016039">
    <property type="entry name" value="Thiolase-like"/>
</dbReference>
<gene>
    <name evidence="3" type="ORF">SAMN05660845_1331</name>
</gene>
<sequence length="354" mass="39374">MRKTYINGVGCISAQKTFDTIFLEEAIINETANVLPLEIPVYKDFISPTAIRRMAKGVKNGIVASALAMKEANTETFDAIITGTGMGCIDDSDKFLRALIDNNEEFLTPTSFIQSTHNTVGSQIALGLQCKAYNFTYVNGSVSFESALLDAKLQFDENEASSILIGGIDEMNDYTASLFKLAGFIKQDNESPYKVLNSTTKGVVYSEGATFFVLEDKKQDHSYAEVLDIEIINKLQVNEVEAKIIDFLKSNSLQISDIDAVILGFNGDVETDVFYRKIAENCFKNTQQVYYKHLSGEYNTASAFGLWVGAKIIKTQQIPEILKVNSVEKPDYKTILLYNQYKGIDHSFTLISKC</sequence>
<accession>A0A1I0XM06</accession>
<keyword evidence="1" id="KW-0808">Transferase</keyword>
<dbReference type="PANTHER" id="PTHR11712:SF336">
    <property type="entry name" value="3-OXOACYL-[ACYL-CARRIER-PROTEIN] SYNTHASE, MITOCHONDRIAL"/>
    <property type="match status" value="1"/>
</dbReference>
<dbReference type="OrthoDB" id="1404523at2"/>
<dbReference type="EMBL" id="FOJT01000003">
    <property type="protein sequence ID" value="SFB01757.1"/>
    <property type="molecule type" value="Genomic_DNA"/>
</dbReference>
<protein>
    <submittedName>
        <fullName evidence="3">Beta-ketoacyl synthase, N-terminal domain</fullName>
    </submittedName>
</protein>
<evidence type="ECO:0000313" key="3">
    <source>
        <dbReference type="EMBL" id="SFB01757.1"/>
    </source>
</evidence>
<name>A0A1I0XM06_9FLAO</name>
<dbReference type="PANTHER" id="PTHR11712">
    <property type="entry name" value="POLYKETIDE SYNTHASE-RELATED"/>
    <property type="match status" value="1"/>
</dbReference>
<dbReference type="Pfam" id="PF00109">
    <property type="entry name" value="ketoacyl-synt"/>
    <property type="match status" value="1"/>
</dbReference>
<dbReference type="SUPFAM" id="SSF53901">
    <property type="entry name" value="Thiolase-like"/>
    <property type="match status" value="1"/>
</dbReference>
<proteinExistence type="predicted"/>
<dbReference type="GO" id="GO:0004315">
    <property type="term" value="F:3-oxoacyl-[acyl-carrier-protein] synthase activity"/>
    <property type="evidence" value="ECO:0007669"/>
    <property type="project" value="TreeGrafter"/>
</dbReference>
<reference evidence="4" key="1">
    <citation type="submission" date="2016-10" db="EMBL/GenBank/DDBJ databases">
        <authorList>
            <person name="Varghese N."/>
            <person name="Submissions S."/>
        </authorList>
    </citation>
    <scope>NUCLEOTIDE SEQUENCE [LARGE SCALE GENOMIC DNA]</scope>
    <source>
        <strain evidence="4">DSM 21789</strain>
    </source>
</reference>
<dbReference type="RefSeq" id="WP_091475271.1">
    <property type="nucleotide sequence ID" value="NZ_FOJT01000003.1"/>
</dbReference>
<dbReference type="STRING" id="498292.SAMN05660845_1331"/>
<evidence type="ECO:0000256" key="1">
    <source>
        <dbReference type="ARBA" id="ARBA00022679"/>
    </source>
</evidence>
<evidence type="ECO:0000313" key="4">
    <source>
        <dbReference type="Proteomes" id="UP000199604"/>
    </source>
</evidence>
<dbReference type="InterPro" id="IPR014030">
    <property type="entry name" value="Ketoacyl_synth_N"/>
</dbReference>
<organism evidence="3 4">
    <name type="scientific">Flavobacterium swingsii</name>
    <dbReference type="NCBI Taxonomy" id="498292"/>
    <lineage>
        <taxon>Bacteria</taxon>
        <taxon>Pseudomonadati</taxon>
        <taxon>Bacteroidota</taxon>
        <taxon>Flavobacteriia</taxon>
        <taxon>Flavobacteriales</taxon>
        <taxon>Flavobacteriaceae</taxon>
        <taxon>Flavobacterium</taxon>
    </lineage>
</organism>
<keyword evidence="4" id="KW-1185">Reference proteome</keyword>
<dbReference type="Proteomes" id="UP000199604">
    <property type="component" value="Unassembled WGS sequence"/>
</dbReference>
<dbReference type="InterPro" id="IPR000794">
    <property type="entry name" value="Beta-ketoacyl_synthase"/>
</dbReference>
<dbReference type="AlphaFoldDB" id="A0A1I0XM06"/>
<feature type="domain" description="Beta-ketoacyl synthase-like N-terminal" evidence="2">
    <location>
        <begin position="46"/>
        <end position="218"/>
    </location>
</feature>
<dbReference type="GO" id="GO:0006633">
    <property type="term" value="P:fatty acid biosynthetic process"/>
    <property type="evidence" value="ECO:0007669"/>
    <property type="project" value="TreeGrafter"/>
</dbReference>
<evidence type="ECO:0000259" key="2">
    <source>
        <dbReference type="Pfam" id="PF00109"/>
    </source>
</evidence>